<gene>
    <name evidence="1" type="ORF">CesoFtcFv8_013271</name>
</gene>
<keyword evidence="2" id="KW-1185">Reference proteome</keyword>
<evidence type="ECO:0000313" key="1">
    <source>
        <dbReference type="EMBL" id="KAK5892928.1"/>
    </source>
</evidence>
<dbReference type="AlphaFoldDB" id="A0AAN8GVW8"/>
<evidence type="ECO:0000313" key="2">
    <source>
        <dbReference type="Proteomes" id="UP001335648"/>
    </source>
</evidence>
<sequence>MRMAPEGRIVNVHLAICCAPAARKPPETTVEEWHFQMPGPGTALVRPPRDILGTSQRLCSQWGFQKTFSTGVMTPCGAFVGETARVEAASARLTHRPKIITLPYLGPSPWAAPLWSRQGAISRLLSGACLQPDQNYWHSTAAQGQSLHCSWPYSVV</sequence>
<organism evidence="1 2">
    <name type="scientific">Champsocephalus esox</name>
    <name type="common">pike icefish</name>
    <dbReference type="NCBI Taxonomy" id="159716"/>
    <lineage>
        <taxon>Eukaryota</taxon>
        <taxon>Metazoa</taxon>
        <taxon>Chordata</taxon>
        <taxon>Craniata</taxon>
        <taxon>Vertebrata</taxon>
        <taxon>Euteleostomi</taxon>
        <taxon>Actinopterygii</taxon>
        <taxon>Neopterygii</taxon>
        <taxon>Teleostei</taxon>
        <taxon>Neoteleostei</taxon>
        <taxon>Acanthomorphata</taxon>
        <taxon>Eupercaria</taxon>
        <taxon>Perciformes</taxon>
        <taxon>Notothenioidei</taxon>
        <taxon>Channichthyidae</taxon>
        <taxon>Champsocephalus</taxon>
    </lineage>
</organism>
<protein>
    <submittedName>
        <fullName evidence="1">Uncharacterized protein</fullName>
    </submittedName>
</protein>
<reference evidence="1 2" key="1">
    <citation type="journal article" date="2023" name="Mol. Biol. Evol.">
        <title>Genomics of Secondarily Temperate Adaptation in the Only Non-Antarctic Icefish.</title>
        <authorList>
            <person name="Rivera-Colon A.G."/>
            <person name="Rayamajhi N."/>
            <person name="Minhas B.F."/>
            <person name="Madrigal G."/>
            <person name="Bilyk K.T."/>
            <person name="Yoon V."/>
            <person name="Hune M."/>
            <person name="Gregory S."/>
            <person name="Cheng C.H.C."/>
            <person name="Catchen J.M."/>
        </authorList>
    </citation>
    <scope>NUCLEOTIDE SEQUENCE [LARGE SCALE GENOMIC DNA]</scope>
    <source>
        <strain evidence="1">JC2023a</strain>
    </source>
</reference>
<dbReference type="Proteomes" id="UP001335648">
    <property type="component" value="Unassembled WGS sequence"/>
</dbReference>
<dbReference type="EMBL" id="JAULUE010002055">
    <property type="protein sequence ID" value="KAK5892928.1"/>
    <property type="molecule type" value="Genomic_DNA"/>
</dbReference>
<accession>A0AAN8GVW8</accession>
<name>A0AAN8GVW8_9TELE</name>
<proteinExistence type="predicted"/>
<comment type="caution">
    <text evidence="1">The sequence shown here is derived from an EMBL/GenBank/DDBJ whole genome shotgun (WGS) entry which is preliminary data.</text>
</comment>